<dbReference type="InterPro" id="IPR003599">
    <property type="entry name" value="Ig_sub"/>
</dbReference>
<feature type="repeat" description="Cell wall-binding" evidence="5">
    <location>
        <begin position="1187"/>
        <end position="1206"/>
    </location>
</feature>
<keyword evidence="7" id="KW-1133">Transmembrane helix</keyword>
<protein>
    <recommendedName>
        <fullName evidence="12">BIG2 domain-containing protein</fullName>
    </recommendedName>
</protein>
<feature type="domain" description="Immunoglobulin" evidence="8">
    <location>
        <begin position="1059"/>
        <end position="1133"/>
    </location>
</feature>
<proteinExistence type="inferred from homology"/>
<dbReference type="SMART" id="SM00409">
    <property type="entry name" value="IG"/>
    <property type="match status" value="4"/>
</dbReference>
<dbReference type="Proteomes" id="UP000261166">
    <property type="component" value="Unassembled WGS sequence"/>
</dbReference>
<dbReference type="PROSITE" id="PS51904">
    <property type="entry name" value="GLYCOSYL_HYDROL_F25_2"/>
    <property type="match status" value="1"/>
</dbReference>
<feature type="region of interest" description="Disordered" evidence="6">
    <location>
        <begin position="37"/>
        <end position="362"/>
    </location>
</feature>
<evidence type="ECO:0000259" key="9">
    <source>
        <dbReference type="SMART" id="SM00635"/>
    </source>
</evidence>
<comment type="similarity">
    <text evidence="1">Belongs to the glycosyl hydrolase 25 family.</text>
</comment>
<feature type="domain" description="BIG2" evidence="9">
    <location>
        <begin position="1051"/>
        <end position="1128"/>
    </location>
</feature>
<dbReference type="Gene3D" id="3.20.20.80">
    <property type="entry name" value="Glycosidases"/>
    <property type="match status" value="1"/>
</dbReference>
<dbReference type="PANTHER" id="PTHR34135">
    <property type="entry name" value="LYSOZYME"/>
    <property type="match status" value="1"/>
</dbReference>
<sequence length="1427" mass="154274">MSNPSDEKPQRTAGTEEEQLSGKIEKVTESLLSQWEISEDDFEDTQDLTETAAHISRQIAPGASNRNAAGSIRREEAEPRSQATPHSQTVSRSQTTLHSQTVSRSQTTPHSQSEPRSQAAPRGETAVPRGEAGEKRNGKEGGRRTEGTNRPESRRPATERTGERKVSSNRPEIETRRPKADKTADKRNTSAERSRQKTQTDTKESRRQDPAEKRQQVKRDSGKDAAARPPRSERYESRQGSQTPRMADSERPNRTSSAAMAARNGAERSANSKTVAAGPEKSKRASEYRGTEREEYIRRSQSDRNAGKRRPRENDDWDEEAEVRTANAKKRTQPPSGKSRDYAENTSSRNPGRKSASHKKQENPVVEFWNSLHTMDKVVGFMGIFVCIFAVVTFSVLANAKSVDEQVEAFASVGQNLSQLNIAGESTFMAVADAHKAKQEAADFSESMEESEEYNEKDDNSDVQVGLNMTSVEKDLKIKFVNRKTGKLIPHVDFQVEIKGPDKTYNKDDDNTDGIIYLTGITPGKYTVRITGPENQDGYAMPSDAQEVTVKDHIEYKKIDVSDEVKKESEVNAAKEDTQVKTQTESVIQDTVEWVESTKTPIGSTDGKGEYVEVKKSDIPDPSASAGITFDKLSGMKSQKPWIMRENDTVQPITEGGAKTSDTNQPSVSDEEPGSKPSESTDNPSEPSKPDPDPSKPDPDPDPSKPDPEPSDPDPGPVEVTGVSLSPSSLSGKVGESATLSAQVSPDNAADKSVRWSSSNESVAKVSGGTVNFVGAGNATITVTTNSGDKTATADVTVSAKENPVDTVTVTGDSTVTVGGSITLTAKVSPDGAGYDGIRWSSSDTSIATVDGGKVTGIKAGTVTITAEAGGKSGNISVTVKEAEAVLKSIKITGADSGKKGTTVQLSITPDPANADASVNWKSSDDKIAKVDANGKVTCVNTGKVTITATSKKDTGKTATFSFQVTADEKNEFDVREVKVTAGETKNDYFTIKGDVESRSFSIANTKYATVDGNGKIRAIRSGETEITVTAKYRNGDTRSKKVKLTVVAAKVEKIVLDKDKLTMKVGDTVKLNPTITTSGYTGCLWYTSDKSIVSLEEHGNGTIKALRPGKVTITAKSSEDTSKTATCEVTVTGDDPRNDTKTPLKDRSGNLLYVKTADGKFVAAVVADYYKYDTFYRVNENTEYKYTGWQTIDGRRYYFDKNGNKVTGEQVIQGVKYTFGSDGALNAGSGVLGIDVSKHNGNINWTEVRNSGVSYVIIRCGYRGSSTGALIEDPKFRANIQGATAAGLKVGIYFFTQAVNQIEAVEEASMTVALIKNYKISYPVFLDVEASGGRADGLDTATRTQIVNAYCQTIANSGYTAGVYANKTWLSSKLNVGALGSYKIWLAQYAAAPTYNGRYDMWQYSSKGKIGGISGYTDLNISYLGY</sequence>
<dbReference type="GO" id="GO:0016052">
    <property type="term" value="P:carbohydrate catabolic process"/>
    <property type="evidence" value="ECO:0007669"/>
    <property type="project" value="TreeGrafter"/>
</dbReference>
<accession>A0A3E3IYK3</accession>
<dbReference type="CDD" id="cd06414">
    <property type="entry name" value="GH25_LytC-like"/>
    <property type="match status" value="1"/>
</dbReference>
<evidence type="ECO:0000256" key="7">
    <source>
        <dbReference type="SAM" id="Phobius"/>
    </source>
</evidence>
<dbReference type="SUPFAM" id="SSF69360">
    <property type="entry name" value="Cell wall binding repeat"/>
    <property type="match status" value="1"/>
</dbReference>
<dbReference type="InterPro" id="IPR002053">
    <property type="entry name" value="Glyco_hydro_25"/>
</dbReference>
<feature type="domain" description="BIG2" evidence="9">
    <location>
        <begin position="719"/>
        <end position="795"/>
    </location>
</feature>
<feature type="domain" description="Immunoglobulin" evidence="8">
    <location>
        <begin position="811"/>
        <end position="881"/>
    </location>
</feature>
<feature type="region of interest" description="Disordered" evidence="6">
    <location>
        <begin position="639"/>
        <end position="757"/>
    </location>
</feature>
<dbReference type="SUPFAM" id="SSF49373">
    <property type="entry name" value="Invasin/intimin cell-adhesion fragments"/>
    <property type="match status" value="5"/>
</dbReference>
<feature type="domain" description="BIG2" evidence="9">
    <location>
        <begin position="886"/>
        <end position="961"/>
    </location>
</feature>
<feature type="transmembrane region" description="Helical" evidence="7">
    <location>
        <begin position="378"/>
        <end position="398"/>
    </location>
</feature>
<keyword evidence="7" id="KW-0472">Membrane</keyword>
<feature type="compositionally biased region" description="Basic and acidic residues" evidence="6">
    <location>
        <begin position="688"/>
        <end position="708"/>
    </location>
</feature>
<dbReference type="GO" id="GO:0003796">
    <property type="term" value="F:lysozyme activity"/>
    <property type="evidence" value="ECO:0007669"/>
    <property type="project" value="InterPro"/>
</dbReference>
<feature type="compositionally biased region" description="Polar residues" evidence="6">
    <location>
        <begin position="81"/>
        <end position="116"/>
    </location>
</feature>
<evidence type="ECO:0000313" key="11">
    <source>
        <dbReference type="Proteomes" id="UP000261166"/>
    </source>
</evidence>
<dbReference type="SMART" id="SM00635">
    <property type="entry name" value="BID_2"/>
    <property type="match status" value="5"/>
</dbReference>
<evidence type="ECO:0000256" key="4">
    <source>
        <dbReference type="ARBA" id="ARBA00023295"/>
    </source>
</evidence>
<feature type="region of interest" description="Disordered" evidence="6">
    <location>
        <begin position="1"/>
        <end position="25"/>
    </location>
</feature>
<dbReference type="GO" id="GO:0016998">
    <property type="term" value="P:cell wall macromolecule catabolic process"/>
    <property type="evidence" value="ECO:0007669"/>
    <property type="project" value="InterPro"/>
</dbReference>
<organism evidence="10 11">
    <name type="scientific">Eisenbergiella massiliensis</name>
    <dbReference type="NCBI Taxonomy" id="1720294"/>
    <lineage>
        <taxon>Bacteria</taxon>
        <taxon>Bacillati</taxon>
        <taxon>Bacillota</taxon>
        <taxon>Clostridia</taxon>
        <taxon>Lachnospirales</taxon>
        <taxon>Lachnospiraceae</taxon>
        <taxon>Eisenbergiella</taxon>
    </lineage>
</organism>
<dbReference type="GO" id="GO:0009253">
    <property type="term" value="P:peptidoglycan catabolic process"/>
    <property type="evidence" value="ECO:0007669"/>
    <property type="project" value="InterPro"/>
</dbReference>
<keyword evidence="2" id="KW-0677">Repeat</keyword>
<evidence type="ECO:0000256" key="5">
    <source>
        <dbReference type="PROSITE-ProRule" id="PRU00591"/>
    </source>
</evidence>
<evidence type="ECO:0000259" key="8">
    <source>
        <dbReference type="SMART" id="SM00409"/>
    </source>
</evidence>
<dbReference type="InterPro" id="IPR008964">
    <property type="entry name" value="Invasin/intimin_cell_adhesion"/>
</dbReference>
<keyword evidence="4" id="KW-0326">Glycosidase</keyword>
<feature type="compositionally biased region" description="Basic and acidic residues" evidence="6">
    <location>
        <begin position="131"/>
        <end position="237"/>
    </location>
</feature>
<dbReference type="PANTHER" id="PTHR34135:SF2">
    <property type="entry name" value="LYSOZYME"/>
    <property type="match status" value="1"/>
</dbReference>
<gene>
    <name evidence="10" type="ORF">DWY69_09790</name>
</gene>
<evidence type="ECO:0000256" key="3">
    <source>
        <dbReference type="ARBA" id="ARBA00022801"/>
    </source>
</evidence>
<dbReference type="InterPro" id="IPR018077">
    <property type="entry name" value="Glyco_hydro_fam25_subgr"/>
</dbReference>
<keyword evidence="3" id="KW-0378">Hydrolase</keyword>
<dbReference type="Pfam" id="PF01183">
    <property type="entry name" value="Glyco_hydro_25"/>
    <property type="match status" value="1"/>
</dbReference>
<evidence type="ECO:0000256" key="6">
    <source>
        <dbReference type="SAM" id="MobiDB-lite"/>
    </source>
</evidence>
<keyword evidence="7" id="KW-0812">Transmembrane</keyword>
<evidence type="ECO:0008006" key="12">
    <source>
        <dbReference type="Google" id="ProtNLM"/>
    </source>
</evidence>
<feature type="domain" description="BIG2" evidence="9">
    <location>
        <begin position="804"/>
        <end position="879"/>
    </location>
</feature>
<name>A0A3E3IYK3_9FIRM</name>
<dbReference type="SMART" id="SM00641">
    <property type="entry name" value="Glyco_25"/>
    <property type="match status" value="1"/>
</dbReference>
<evidence type="ECO:0000256" key="2">
    <source>
        <dbReference type="ARBA" id="ARBA00022737"/>
    </source>
</evidence>
<comment type="caution">
    <text evidence="10">The sequence shown here is derived from an EMBL/GenBank/DDBJ whole genome shotgun (WGS) entry which is preliminary data.</text>
</comment>
<feature type="compositionally biased region" description="Basic and acidic residues" evidence="6">
    <location>
        <begin position="280"/>
        <end position="306"/>
    </location>
</feature>
<dbReference type="InterPro" id="IPR017853">
    <property type="entry name" value="GH"/>
</dbReference>
<evidence type="ECO:0000256" key="1">
    <source>
        <dbReference type="ARBA" id="ARBA00010646"/>
    </source>
</evidence>
<feature type="domain" description="Immunoglobulin" evidence="8">
    <location>
        <begin position="893"/>
        <end position="981"/>
    </location>
</feature>
<feature type="domain" description="BIG2" evidence="9">
    <location>
        <begin position="967"/>
        <end position="1041"/>
    </location>
</feature>
<dbReference type="PROSITE" id="PS51170">
    <property type="entry name" value="CW"/>
    <property type="match status" value="1"/>
</dbReference>
<feature type="compositionally biased region" description="Acidic residues" evidence="6">
    <location>
        <begin position="37"/>
        <end position="47"/>
    </location>
</feature>
<reference evidence="10 11" key="1">
    <citation type="submission" date="2018-08" db="EMBL/GenBank/DDBJ databases">
        <title>A genome reference for cultivated species of the human gut microbiota.</title>
        <authorList>
            <person name="Zou Y."/>
            <person name="Xue W."/>
            <person name="Luo G."/>
        </authorList>
    </citation>
    <scope>NUCLEOTIDE SEQUENCE [LARGE SCALE GENOMIC DNA]</scope>
    <source>
        <strain evidence="10 11">AF26-4BH</strain>
    </source>
</reference>
<dbReference type="SUPFAM" id="SSF51445">
    <property type="entry name" value="(Trans)glycosidases"/>
    <property type="match status" value="1"/>
</dbReference>
<feature type="compositionally biased region" description="Basic and acidic residues" evidence="6">
    <location>
        <begin position="1"/>
        <end position="10"/>
    </location>
</feature>
<dbReference type="EMBL" id="QVLU01000007">
    <property type="protein sequence ID" value="RGE72184.1"/>
    <property type="molecule type" value="Genomic_DNA"/>
</dbReference>
<evidence type="ECO:0000313" key="10">
    <source>
        <dbReference type="EMBL" id="RGE72184.1"/>
    </source>
</evidence>
<dbReference type="Gene3D" id="2.10.270.10">
    <property type="entry name" value="Cholin Binding"/>
    <property type="match status" value="1"/>
</dbReference>
<dbReference type="Pfam" id="PF02368">
    <property type="entry name" value="Big_2"/>
    <property type="match status" value="5"/>
</dbReference>
<dbReference type="InterPro" id="IPR003343">
    <property type="entry name" value="Big_2"/>
</dbReference>
<dbReference type="InterPro" id="IPR018337">
    <property type="entry name" value="Cell_wall/Cho-bd_repeat"/>
</dbReference>
<dbReference type="Gene3D" id="2.60.40.1080">
    <property type="match status" value="5"/>
</dbReference>
<feature type="domain" description="Immunoglobulin" evidence="8">
    <location>
        <begin position="727"/>
        <end position="799"/>
    </location>
</feature>
<dbReference type="Pfam" id="PF19127">
    <property type="entry name" value="Choline_bind_3"/>
    <property type="match status" value="1"/>
</dbReference>